<sequence>MIRIINSKNTCVFQKGVTLVELLIVIAIIAILSAISYPSYTSYVLKSHRAEALEVLTKIQLHIESEYPGRTESTAKEKYQALLELTIDKNTGACLDDSVCKINDKRYSISYSLTNSGMNIYKLSAIPQTDLGQDNDSCGTLTLNAGGVGTGALPTCW</sequence>
<keyword evidence="1" id="KW-0472">Membrane</keyword>
<evidence type="ECO:0000313" key="2">
    <source>
        <dbReference type="EMBL" id="MUK44001.1"/>
    </source>
</evidence>
<organism evidence="2 3">
    <name type="scientific">Aliivibrio fischeri</name>
    <name type="common">Vibrio fischeri</name>
    <dbReference type="NCBI Taxonomy" id="668"/>
    <lineage>
        <taxon>Bacteria</taxon>
        <taxon>Pseudomonadati</taxon>
        <taxon>Pseudomonadota</taxon>
        <taxon>Gammaproteobacteria</taxon>
        <taxon>Vibrionales</taxon>
        <taxon>Vibrionaceae</taxon>
        <taxon>Aliivibrio</taxon>
    </lineage>
</organism>
<dbReference type="NCBIfam" id="TIGR02532">
    <property type="entry name" value="IV_pilin_GFxxxE"/>
    <property type="match status" value="1"/>
</dbReference>
<dbReference type="Gene3D" id="3.30.700.10">
    <property type="entry name" value="Glycoprotein, Type 4 Pilin"/>
    <property type="match status" value="1"/>
</dbReference>
<dbReference type="InterPro" id="IPR045584">
    <property type="entry name" value="Pilin-like"/>
</dbReference>
<accession>A0A6N3YXP2</accession>
<dbReference type="AlphaFoldDB" id="A0A6N3YXP2"/>
<dbReference type="InterPro" id="IPR031982">
    <property type="entry name" value="PilE-like"/>
</dbReference>
<dbReference type="Pfam" id="PF07963">
    <property type="entry name" value="N_methyl"/>
    <property type="match status" value="1"/>
</dbReference>
<comment type="caution">
    <text evidence="2">The sequence shown here is derived from an EMBL/GenBank/DDBJ whole genome shotgun (WGS) entry which is preliminary data.</text>
</comment>
<name>A0A6N3YXP2_ALIFS</name>
<dbReference type="GO" id="GO:0043683">
    <property type="term" value="P:type IV pilus assembly"/>
    <property type="evidence" value="ECO:0007669"/>
    <property type="project" value="InterPro"/>
</dbReference>
<reference evidence="2 3" key="1">
    <citation type="submission" date="2019-11" db="EMBL/GenBank/DDBJ databases">
        <title>Using colonization assays and comparative genomics to discover symbiosis behaviors and factors in Vibrio fischeri.</title>
        <authorList>
            <person name="Bongrand C."/>
            <person name="Moriano-Gutierrez S."/>
            <person name="Arevalo P."/>
            <person name="Mcfall-Ngai M."/>
            <person name="Visick K."/>
            <person name="Polz M.F."/>
            <person name="Ruby E.G."/>
        </authorList>
    </citation>
    <scope>NUCLEOTIDE SEQUENCE [LARGE SCALE GENOMIC DNA]</scope>
    <source>
        <strain evidence="3">emors.3.2</strain>
    </source>
</reference>
<dbReference type="EMBL" id="WOBO01000003">
    <property type="protein sequence ID" value="MUK44001.1"/>
    <property type="molecule type" value="Genomic_DNA"/>
</dbReference>
<dbReference type="RefSeq" id="WP_069581635.1">
    <property type="nucleotide sequence ID" value="NZ_JAJVEL010000017.1"/>
</dbReference>
<protein>
    <submittedName>
        <fullName evidence="2">Prepilin-type N-terminal cleavage/methylation domain-containing protein</fullName>
    </submittedName>
</protein>
<dbReference type="Pfam" id="PF16732">
    <property type="entry name" value="ComP_DUS"/>
    <property type="match status" value="1"/>
</dbReference>
<keyword evidence="1" id="KW-1133">Transmembrane helix</keyword>
<gene>
    <name evidence="2" type="ORF">GNP77_01285</name>
</gene>
<feature type="transmembrane region" description="Helical" evidence="1">
    <location>
        <begin position="12"/>
        <end position="37"/>
    </location>
</feature>
<evidence type="ECO:0000313" key="3">
    <source>
        <dbReference type="Proteomes" id="UP000435323"/>
    </source>
</evidence>
<dbReference type="PROSITE" id="PS00409">
    <property type="entry name" value="PROKAR_NTER_METHYL"/>
    <property type="match status" value="1"/>
</dbReference>
<proteinExistence type="predicted"/>
<keyword evidence="1" id="KW-0812">Transmembrane</keyword>
<dbReference type="SUPFAM" id="SSF54523">
    <property type="entry name" value="Pili subunits"/>
    <property type="match status" value="1"/>
</dbReference>
<dbReference type="Proteomes" id="UP000435323">
    <property type="component" value="Unassembled WGS sequence"/>
</dbReference>
<dbReference type="InterPro" id="IPR012902">
    <property type="entry name" value="N_methyl_site"/>
</dbReference>
<evidence type="ECO:0000256" key="1">
    <source>
        <dbReference type="SAM" id="Phobius"/>
    </source>
</evidence>